<name>A0A545AT43_9ACTN</name>
<dbReference type="AlphaFoldDB" id="A0A545AT43"/>
<dbReference type="Proteomes" id="UP000317982">
    <property type="component" value="Unassembled WGS sequence"/>
</dbReference>
<evidence type="ECO:0000313" key="3">
    <source>
        <dbReference type="Proteomes" id="UP000317982"/>
    </source>
</evidence>
<dbReference type="PANTHER" id="PTHR43245">
    <property type="entry name" value="BIFUNCTIONAL POLYMYXIN RESISTANCE PROTEIN ARNA"/>
    <property type="match status" value="1"/>
</dbReference>
<organism evidence="2 3">
    <name type="scientific">Cryptosporangium phraense</name>
    <dbReference type="NCBI Taxonomy" id="2593070"/>
    <lineage>
        <taxon>Bacteria</taxon>
        <taxon>Bacillati</taxon>
        <taxon>Actinomycetota</taxon>
        <taxon>Actinomycetes</taxon>
        <taxon>Cryptosporangiales</taxon>
        <taxon>Cryptosporangiaceae</taxon>
        <taxon>Cryptosporangium</taxon>
    </lineage>
</organism>
<evidence type="ECO:0000259" key="1">
    <source>
        <dbReference type="Pfam" id="PF01370"/>
    </source>
</evidence>
<proteinExistence type="predicted"/>
<dbReference type="Gene3D" id="3.40.50.720">
    <property type="entry name" value="NAD(P)-binding Rossmann-like Domain"/>
    <property type="match status" value="1"/>
</dbReference>
<gene>
    <name evidence="2" type="ORF">FL583_13690</name>
</gene>
<dbReference type="InterPro" id="IPR050177">
    <property type="entry name" value="Lipid_A_modif_metabolic_enz"/>
</dbReference>
<feature type="domain" description="NAD-dependent epimerase/dehydratase" evidence="1">
    <location>
        <begin position="3"/>
        <end position="227"/>
    </location>
</feature>
<accession>A0A545AT43</accession>
<sequence>MRVLLLGADGFVGHHVRARLATEDGLSVITAARRGDVHADVRLDLTEGVVGVAHALRDAMPDVVVNCAGAPSGDIASLAAGNVVAVSNLVDALLTAGRSIRLVHLGSAAEYGRGEAGVSTREDAAERPVTTYGLAKLAATHLVRTAAGAGLDAVSLRVTTPIGPDAPISGGAGRVVAQLRAGNSGVTTGPLDDVRDYVDVRDVADAVAAAALRPRGQAALPAVLNVGSGVGTPTRTMVETLLSLAGFTGGLRTDGGGATLVPWQRADISAVRGALGWTPSRPLHTSLRDLWEASAALAPV</sequence>
<dbReference type="EMBL" id="VIRS01000008">
    <property type="protein sequence ID" value="TQS44509.1"/>
    <property type="molecule type" value="Genomic_DNA"/>
</dbReference>
<keyword evidence="3" id="KW-1185">Reference proteome</keyword>
<dbReference type="OrthoDB" id="62093at2"/>
<comment type="caution">
    <text evidence="2">The sequence shown here is derived from an EMBL/GenBank/DDBJ whole genome shotgun (WGS) entry which is preliminary data.</text>
</comment>
<protein>
    <submittedName>
        <fullName evidence="2">NAD-dependent epimerase/dehydratase family protein</fullName>
    </submittedName>
</protein>
<dbReference type="PANTHER" id="PTHR43245:SF13">
    <property type="entry name" value="UDP-D-APIOSE_UDP-D-XYLOSE SYNTHASE 2"/>
    <property type="match status" value="1"/>
</dbReference>
<dbReference type="Pfam" id="PF01370">
    <property type="entry name" value="Epimerase"/>
    <property type="match status" value="1"/>
</dbReference>
<dbReference type="SUPFAM" id="SSF51735">
    <property type="entry name" value="NAD(P)-binding Rossmann-fold domains"/>
    <property type="match status" value="1"/>
</dbReference>
<dbReference type="InParanoid" id="A0A545AT43"/>
<dbReference type="InterPro" id="IPR001509">
    <property type="entry name" value="Epimerase_deHydtase"/>
</dbReference>
<dbReference type="InterPro" id="IPR036291">
    <property type="entry name" value="NAD(P)-bd_dom_sf"/>
</dbReference>
<reference evidence="2 3" key="1">
    <citation type="submission" date="2019-07" db="EMBL/GenBank/DDBJ databases">
        <title>Cryptosporangium phraense sp. nov., isolated from plant litter.</title>
        <authorList>
            <person name="Suriyachadkun C."/>
        </authorList>
    </citation>
    <scope>NUCLEOTIDE SEQUENCE [LARGE SCALE GENOMIC DNA]</scope>
    <source>
        <strain evidence="2 3">A-T 5661</strain>
    </source>
</reference>
<dbReference type="RefSeq" id="WP_142704993.1">
    <property type="nucleotide sequence ID" value="NZ_VIRS01000008.1"/>
</dbReference>
<evidence type="ECO:0000313" key="2">
    <source>
        <dbReference type="EMBL" id="TQS44509.1"/>
    </source>
</evidence>